<evidence type="ECO:0000256" key="1">
    <source>
        <dbReference type="SAM" id="MobiDB-lite"/>
    </source>
</evidence>
<protein>
    <submittedName>
        <fullName evidence="2">Uncharacterized protein</fullName>
    </submittedName>
</protein>
<name>A0A2X0QVP9_9PROT</name>
<sequence length="88" mass="9914">MQKFGSTPLTGDEHSSDPVNYTVPSALSENSHAVIFKIPEPIRSAREHPYLRVESFGDAVRFGETPHAHNRFEHYGLIAFESLYVTIL</sequence>
<accession>A0A2X0QVP9</accession>
<dbReference type="EMBL" id="LS423452">
    <property type="protein sequence ID" value="SPS05860.1"/>
    <property type="molecule type" value="Genomic_DNA"/>
</dbReference>
<reference evidence="2" key="1">
    <citation type="submission" date="2018-05" db="EMBL/GenBank/DDBJ databases">
        <authorList>
            <person name="Lanie J.A."/>
            <person name="Ng W.-L."/>
            <person name="Kazmierczak K.M."/>
            <person name="Andrzejewski T.M."/>
            <person name="Davidsen T.M."/>
            <person name="Wayne K.J."/>
            <person name="Tettelin H."/>
            <person name="Glass J.I."/>
            <person name="Rusch D."/>
            <person name="Podicherti R."/>
            <person name="Tsui H.-C.T."/>
            <person name="Winkler M.E."/>
        </authorList>
    </citation>
    <scope>NUCLEOTIDE SEQUENCE</scope>
    <source>
        <strain evidence="2">KNB</strain>
    </source>
</reference>
<gene>
    <name evidence="2" type="ORF">NITFAB_1450</name>
</gene>
<organism evidence="2">
    <name type="scientific">Candidatus Nitrotoga fabula</name>
    <dbReference type="NCBI Taxonomy" id="2182327"/>
    <lineage>
        <taxon>Bacteria</taxon>
        <taxon>Pseudomonadati</taxon>
        <taxon>Pseudomonadota</taxon>
        <taxon>Betaproteobacteria</taxon>
        <taxon>Nitrosomonadales</taxon>
        <taxon>Gallionellaceae</taxon>
        <taxon>Candidatus Nitrotoga</taxon>
    </lineage>
</organism>
<feature type="region of interest" description="Disordered" evidence="1">
    <location>
        <begin position="1"/>
        <end position="23"/>
    </location>
</feature>
<dbReference type="AlphaFoldDB" id="A0A2X0QVP9"/>
<evidence type="ECO:0000313" key="2">
    <source>
        <dbReference type="EMBL" id="SPS05860.1"/>
    </source>
</evidence>
<proteinExistence type="predicted"/>